<gene>
    <name evidence="2" type="ordered locus">MROS_0593</name>
</gene>
<dbReference type="RefSeq" id="WP_014855273.1">
    <property type="nucleotide sequence ID" value="NC_018178.1"/>
</dbReference>
<name>I7A1H1_MELRP</name>
<accession>I7A1H1</accession>
<keyword evidence="3" id="KW-1185">Reference proteome</keyword>
<proteinExistence type="predicted"/>
<organism evidence="2 3">
    <name type="scientific">Melioribacter roseus (strain DSM 23840 / JCM 17771 / VKM B-2668 / P3M-2)</name>
    <dbReference type="NCBI Taxonomy" id="1191523"/>
    <lineage>
        <taxon>Bacteria</taxon>
        <taxon>Pseudomonadati</taxon>
        <taxon>Ignavibacteriota</taxon>
        <taxon>Ignavibacteria</taxon>
        <taxon>Ignavibacteriales</taxon>
        <taxon>Melioribacteraceae</taxon>
        <taxon>Melioribacter</taxon>
    </lineage>
</organism>
<dbReference type="AlphaFoldDB" id="I7A1H1"/>
<protein>
    <submittedName>
        <fullName evidence="2">Uncharacterized protein</fullName>
    </submittedName>
</protein>
<feature type="chain" id="PRO_5003707397" evidence="1">
    <location>
        <begin position="21"/>
        <end position="74"/>
    </location>
</feature>
<dbReference type="EMBL" id="CP003557">
    <property type="protein sequence ID" value="AFN73836.1"/>
    <property type="molecule type" value="Genomic_DNA"/>
</dbReference>
<feature type="signal peptide" evidence="1">
    <location>
        <begin position="1"/>
        <end position="20"/>
    </location>
</feature>
<sequence length="74" mass="8239">MKRLIFISVLLIASSLNAQADLQEKLKGYVNPEELVTLSENITFNQAIEVLSAVSQKITGKKSYRQSISINRSV</sequence>
<dbReference type="HOGENOM" id="CLU_2683559_0_0_10"/>
<keyword evidence="1" id="KW-0732">Signal</keyword>
<reference evidence="2 3" key="1">
    <citation type="journal article" date="2013" name="PLoS ONE">
        <title>Genomic analysis of Melioribacter roseus, facultatively anaerobic organotrophic bacterium representing a novel deep lineage within Bacteriodetes/Chlorobi group.</title>
        <authorList>
            <person name="Kadnikov V.V."/>
            <person name="Mardanov A.V."/>
            <person name="Podosokorskaya O.A."/>
            <person name="Gavrilov S.N."/>
            <person name="Kublanov I.V."/>
            <person name="Beletsky A.V."/>
            <person name="Bonch-Osmolovskaya E.A."/>
            <person name="Ravin N.V."/>
        </authorList>
    </citation>
    <scope>NUCLEOTIDE SEQUENCE [LARGE SCALE GENOMIC DNA]</scope>
    <source>
        <strain evidence="3">JCM 17771 / P3M-2</strain>
    </source>
</reference>
<dbReference type="Proteomes" id="UP000009011">
    <property type="component" value="Chromosome"/>
</dbReference>
<evidence type="ECO:0000313" key="3">
    <source>
        <dbReference type="Proteomes" id="UP000009011"/>
    </source>
</evidence>
<evidence type="ECO:0000313" key="2">
    <source>
        <dbReference type="EMBL" id="AFN73836.1"/>
    </source>
</evidence>
<evidence type="ECO:0000256" key="1">
    <source>
        <dbReference type="SAM" id="SignalP"/>
    </source>
</evidence>
<dbReference type="STRING" id="1191523.MROS_0593"/>
<dbReference type="KEGG" id="mro:MROS_0593"/>